<dbReference type="OrthoDB" id="1924787at2759"/>
<name>A0A4P9W0Z0_9FUNG</name>
<organism evidence="3 4">
    <name type="scientific">Blyttiomyces helicus</name>
    <dbReference type="NCBI Taxonomy" id="388810"/>
    <lineage>
        <taxon>Eukaryota</taxon>
        <taxon>Fungi</taxon>
        <taxon>Fungi incertae sedis</taxon>
        <taxon>Chytridiomycota</taxon>
        <taxon>Chytridiomycota incertae sedis</taxon>
        <taxon>Chytridiomycetes</taxon>
        <taxon>Chytridiomycetes incertae sedis</taxon>
        <taxon>Blyttiomyces</taxon>
    </lineage>
</organism>
<comment type="similarity">
    <text evidence="1">Belongs to the glycosyltransferase 47 family.</text>
</comment>
<feature type="non-terminal residue" evidence="3">
    <location>
        <position position="1"/>
    </location>
</feature>
<sequence length="313" mass="35646">HIEQQDVYVPALLGTDGTLEWRRRREKDVLARQFWTDLRTLLPLLDTKPHLLVLSRVQTDFQHCRTSNTRPWGSALLCRAKHPNLWHATIERFPSTVPNNSLVFPYPARTHFRTATHPRPVNTTAKSTLVFGTWRTRFRHRNELKSQCLARPGQCEFYEAPRDNGAFDNALARTRTDAATFCLQPQGDTPSRSHTWDALLAICIPVLFANAFVLPMPFEKRLPWDDMVLRVPREAWGRGKNVVDYLAGVAPDRVALMQRTIDAHRHVFQYAVETAWPEEAGWTMDEAVAVAPEDDALTAGLKGFMVAALEGSR</sequence>
<dbReference type="Pfam" id="PF03016">
    <property type="entry name" value="Exostosin_GT47"/>
    <property type="match status" value="1"/>
</dbReference>
<evidence type="ECO:0000313" key="3">
    <source>
        <dbReference type="EMBL" id="RKO85302.1"/>
    </source>
</evidence>
<dbReference type="AlphaFoldDB" id="A0A4P9W0Z0"/>
<protein>
    <submittedName>
        <fullName evidence="3">Exostosin family-domain-containing protein</fullName>
    </submittedName>
</protein>
<dbReference type="GO" id="GO:0016757">
    <property type="term" value="F:glycosyltransferase activity"/>
    <property type="evidence" value="ECO:0007669"/>
    <property type="project" value="InterPro"/>
</dbReference>
<dbReference type="PANTHER" id="PTHR11062">
    <property type="entry name" value="EXOSTOSIN HEPARAN SULFATE GLYCOSYLTRANSFERASE -RELATED"/>
    <property type="match status" value="1"/>
</dbReference>
<evidence type="ECO:0000256" key="1">
    <source>
        <dbReference type="ARBA" id="ARBA00010271"/>
    </source>
</evidence>
<evidence type="ECO:0000259" key="2">
    <source>
        <dbReference type="Pfam" id="PF03016"/>
    </source>
</evidence>
<accession>A0A4P9W0Z0</accession>
<proteinExistence type="inferred from homology"/>
<dbReference type="Proteomes" id="UP000269721">
    <property type="component" value="Unassembled WGS sequence"/>
</dbReference>
<dbReference type="EMBL" id="KZ999211">
    <property type="protein sequence ID" value="RKO85302.1"/>
    <property type="molecule type" value="Genomic_DNA"/>
</dbReference>
<feature type="domain" description="Exostosin GT47" evidence="2">
    <location>
        <begin position="48"/>
        <end position="243"/>
    </location>
</feature>
<reference evidence="4" key="1">
    <citation type="journal article" date="2018" name="Nat. Microbiol.">
        <title>Leveraging single-cell genomics to expand the fungal tree of life.</title>
        <authorList>
            <person name="Ahrendt S.R."/>
            <person name="Quandt C.A."/>
            <person name="Ciobanu D."/>
            <person name="Clum A."/>
            <person name="Salamov A."/>
            <person name="Andreopoulos B."/>
            <person name="Cheng J.F."/>
            <person name="Woyke T."/>
            <person name="Pelin A."/>
            <person name="Henrissat B."/>
            <person name="Reynolds N.K."/>
            <person name="Benny G.L."/>
            <person name="Smith M.E."/>
            <person name="James T.Y."/>
            <person name="Grigoriev I.V."/>
        </authorList>
    </citation>
    <scope>NUCLEOTIDE SEQUENCE [LARGE SCALE GENOMIC DNA]</scope>
</reference>
<dbReference type="InterPro" id="IPR040911">
    <property type="entry name" value="Exostosin_GT47"/>
</dbReference>
<dbReference type="InterPro" id="IPR004263">
    <property type="entry name" value="Exostosin"/>
</dbReference>
<evidence type="ECO:0000313" key="4">
    <source>
        <dbReference type="Proteomes" id="UP000269721"/>
    </source>
</evidence>
<gene>
    <name evidence="3" type="ORF">BDK51DRAFT_51216</name>
</gene>
<keyword evidence="4" id="KW-1185">Reference proteome</keyword>